<dbReference type="InterPro" id="IPR017456">
    <property type="entry name" value="CTP_synthase_N"/>
</dbReference>
<evidence type="ECO:0000259" key="11">
    <source>
        <dbReference type="Pfam" id="PF06418"/>
    </source>
</evidence>
<dbReference type="AlphaFoldDB" id="J9GKI6"/>
<dbReference type="Gene3D" id="3.40.50.300">
    <property type="entry name" value="P-loop containing nucleotide triphosphate hydrolases"/>
    <property type="match status" value="1"/>
</dbReference>
<dbReference type="GO" id="GO:0019856">
    <property type="term" value="P:pyrimidine nucleobase biosynthetic process"/>
    <property type="evidence" value="ECO:0007669"/>
    <property type="project" value="TreeGrafter"/>
</dbReference>
<dbReference type="SUPFAM" id="SSF52540">
    <property type="entry name" value="P-loop containing nucleoside triphosphate hydrolases"/>
    <property type="match status" value="1"/>
</dbReference>
<evidence type="ECO:0000256" key="4">
    <source>
        <dbReference type="ARBA" id="ARBA00022741"/>
    </source>
</evidence>
<dbReference type="EMBL" id="AMCI01000774">
    <property type="protein sequence ID" value="EJX07854.1"/>
    <property type="molecule type" value="Genomic_DNA"/>
</dbReference>
<dbReference type="GO" id="GO:0042802">
    <property type="term" value="F:identical protein binding"/>
    <property type="evidence" value="ECO:0007669"/>
    <property type="project" value="TreeGrafter"/>
</dbReference>
<evidence type="ECO:0000256" key="1">
    <source>
        <dbReference type="ARBA" id="ARBA00012291"/>
    </source>
</evidence>
<evidence type="ECO:0000256" key="8">
    <source>
        <dbReference type="ARBA" id="ARBA00022975"/>
    </source>
</evidence>
<dbReference type="GO" id="GO:0003883">
    <property type="term" value="F:CTP synthase activity"/>
    <property type="evidence" value="ECO:0007669"/>
    <property type="project" value="UniProtKB-EC"/>
</dbReference>
<dbReference type="GO" id="GO:0005524">
    <property type="term" value="F:ATP binding"/>
    <property type="evidence" value="ECO:0007669"/>
    <property type="project" value="UniProtKB-KW"/>
</dbReference>
<dbReference type="Pfam" id="PF06418">
    <property type="entry name" value="CTP_synth_N"/>
    <property type="match status" value="1"/>
</dbReference>
<keyword evidence="4" id="KW-0547">Nucleotide-binding</keyword>
<dbReference type="GO" id="GO:0046872">
    <property type="term" value="F:metal ion binding"/>
    <property type="evidence" value="ECO:0007669"/>
    <property type="project" value="UniProtKB-KW"/>
</dbReference>
<sequence length="280" mass="31086">MGETKYIFVTGGVASSLGKGIISSSIGKLLQARGYNVTIQKFDPYINIDPGTLNPYEHGECYVTVDGHEADLDLGHYERFLGIQTTKANNITTGRIYKSVIDKERRGDYLGKTIQVIPHITDEIKRNVKLLGSKNKFDFVITEIGGTVGDIESLPYLESIRQLKWEMGRNALCVHLTYVPYLAAAGELKTKPTQHSVKELQSVGIQPDILVLRTEHELSTNLRKKVALFCNVDENAVIQSMDMPTIYEVPVRMQEQGLDVTILQKMGLPVGRNPDPGPVA</sequence>
<comment type="pathway">
    <text evidence="10">Pyrimidine metabolism.</text>
</comment>
<gene>
    <name evidence="12" type="ORF">EVA_04034</name>
</gene>
<evidence type="ECO:0000313" key="12">
    <source>
        <dbReference type="EMBL" id="EJX07854.1"/>
    </source>
</evidence>
<keyword evidence="5" id="KW-0067">ATP-binding</keyword>
<feature type="domain" description="CTP synthase N-terminal" evidence="11">
    <location>
        <begin position="5"/>
        <end position="268"/>
    </location>
</feature>
<dbReference type="PANTHER" id="PTHR11550">
    <property type="entry name" value="CTP SYNTHASE"/>
    <property type="match status" value="1"/>
</dbReference>
<proteinExistence type="predicted"/>
<comment type="catalytic activity">
    <reaction evidence="9">
        <text>UTP + L-glutamine + ATP + H2O = CTP + L-glutamate + ADP + phosphate + 2 H(+)</text>
        <dbReference type="Rhea" id="RHEA:26426"/>
        <dbReference type="ChEBI" id="CHEBI:15377"/>
        <dbReference type="ChEBI" id="CHEBI:15378"/>
        <dbReference type="ChEBI" id="CHEBI:29985"/>
        <dbReference type="ChEBI" id="CHEBI:30616"/>
        <dbReference type="ChEBI" id="CHEBI:37563"/>
        <dbReference type="ChEBI" id="CHEBI:43474"/>
        <dbReference type="ChEBI" id="CHEBI:46398"/>
        <dbReference type="ChEBI" id="CHEBI:58359"/>
        <dbReference type="ChEBI" id="CHEBI:456216"/>
        <dbReference type="EC" id="6.3.4.2"/>
    </reaction>
</comment>
<protein>
    <recommendedName>
        <fullName evidence="1">CTP synthase (glutamine hydrolyzing)</fullName>
        <ecNumber evidence="1">6.3.4.2</ecNumber>
    </recommendedName>
</protein>
<evidence type="ECO:0000256" key="10">
    <source>
        <dbReference type="ARBA" id="ARBA00060693"/>
    </source>
</evidence>
<organism evidence="12">
    <name type="scientific">gut metagenome</name>
    <dbReference type="NCBI Taxonomy" id="749906"/>
    <lineage>
        <taxon>unclassified sequences</taxon>
        <taxon>metagenomes</taxon>
        <taxon>organismal metagenomes</taxon>
    </lineage>
</organism>
<evidence type="ECO:0000256" key="9">
    <source>
        <dbReference type="ARBA" id="ARBA00047781"/>
    </source>
</evidence>
<dbReference type="InterPro" id="IPR027417">
    <property type="entry name" value="P-loop_NTPase"/>
</dbReference>
<comment type="caution">
    <text evidence="12">The sequence shown here is derived from an EMBL/GenBank/DDBJ whole genome shotgun (WGS) entry which is preliminary data.</text>
</comment>
<name>J9GKI6_9ZZZZ</name>
<dbReference type="FunFam" id="3.40.50.300:FF:000009">
    <property type="entry name" value="CTP synthase"/>
    <property type="match status" value="1"/>
</dbReference>
<keyword evidence="3" id="KW-0479">Metal-binding</keyword>
<keyword evidence="7" id="KW-0315">Glutamine amidotransferase</keyword>
<dbReference type="PANTHER" id="PTHR11550:SF0">
    <property type="entry name" value="CTP SYNTHASE-RELATED"/>
    <property type="match status" value="1"/>
</dbReference>
<evidence type="ECO:0000256" key="5">
    <source>
        <dbReference type="ARBA" id="ARBA00022840"/>
    </source>
</evidence>
<keyword evidence="8" id="KW-0665">Pyrimidine biosynthesis</keyword>
<keyword evidence="6" id="KW-0460">Magnesium</keyword>
<dbReference type="InterPro" id="IPR004468">
    <property type="entry name" value="CTP_synthase"/>
</dbReference>
<evidence type="ECO:0000256" key="6">
    <source>
        <dbReference type="ARBA" id="ARBA00022842"/>
    </source>
</evidence>
<dbReference type="GO" id="GO:0005829">
    <property type="term" value="C:cytosol"/>
    <property type="evidence" value="ECO:0007669"/>
    <property type="project" value="TreeGrafter"/>
</dbReference>
<evidence type="ECO:0000256" key="7">
    <source>
        <dbReference type="ARBA" id="ARBA00022962"/>
    </source>
</evidence>
<dbReference type="NCBIfam" id="NF003792">
    <property type="entry name" value="PRK05380.1"/>
    <property type="match status" value="1"/>
</dbReference>
<reference evidence="12" key="1">
    <citation type="journal article" date="2012" name="PLoS ONE">
        <title>Gene sets for utilization of primary and secondary nutrition supplies in the distal gut of endangered iberian lynx.</title>
        <authorList>
            <person name="Alcaide M."/>
            <person name="Messina E."/>
            <person name="Richter M."/>
            <person name="Bargiela R."/>
            <person name="Peplies J."/>
            <person name="Huws S.A."/>
            <person name="Newbold C.J."/>
            <person name="Golyshin P.N."/>
            <person name="Simon M.A."/>
            <person name="Lopez G."/>
            <person name="Yakimov M.M."/>
            <person name="Ferrer M."/>
        </authorList>
    </citation>
    <scope>NUCLEOTIDE SEQUENCE</scope>
</reference>
<keyword evidence="2" id="KW-0436">Ligase</keyword>
<dbReference type="GO" id="GO:0006241">
    <property type="term" value="P:CTP biosynthetic process"/>
    <property type="evidence" value="ECO:0007669"/>
    <property type="project" value="TreeGrafter"/>
</dbReference>
<evidence type="ECO:0000256" key="2">
    <source>
        <dbReference type="ARBA" id="ARBA00022598"/>
    </source>
</evidence>
<accession>J9GKI6</accession>
<dbReference type="EC" id="6.3.4.2" evidence="1"/>
<dbReference type="CDD" id="cd03113">
    <property type="entry name" value="CTPS_N"/>
    <property type="match status" value="1"/>
</dbReference>
<evidence type="ECO:0000256" key="3">
    <source>
        <dbReference type="ARBA" id="ARBA00022723"/>
    </source>
</evidence>